<dbReference type="PROSITE" id="PS01124">
    <property type="entry name" value="HTH_ARAC_FAMILY_2"/>
    <property type="match status" value="1"/>
</dbReference>
<dbReference type="GO" id="GO:0003700">
    <property type="term" value="F:DNA-binding transcription factor activity"/>
    <property type="evidence" value="ECO:0007669"/>
    <property type="project" value="InterPro"/>
</dbReference>
<dbReference type="InterPro" id="IPR037923">
    <property type="entry name" value="HTH-like"/>
</dbReference>
<dbReference type="InterPro" id="IPR018060">
    <property type="entry name" value="HTH_AraC"/>
</dbReference>
<feature type="domain" description="HTH araC/xylS-type" evidence="5">
    <location>
        <begin position="160"/>
        <end position="258"/>
    </location>
</feature>
<keyword evidence="3" id="KW-0010">Activator</keyword>
<dbReference type="Gene3D" id="1.10.10.60">
    <property type="entry name" value="Homeodomain-like"/>
    <property type="match status" value="2"/>
</dbReference>
<dbReference type="InterPro" id="IPR009057">
    <property type="entry name" value="Homeodomain-like_sf"/>
</dbReference>
<dbReference type="InterPro" id="IPR018062">
    <property type="entry name" value="HTH_AraC-typ_CS"/>
</dbReference>
<dbReference type="KEGG" id="saca:FFV09_03205"/>
<proteinExistence type="predicted"/>
<dbReference type="Pfam" id="PF12833">
    <property type="entry name" value="HTH_18"/>
    <property type="match status" value="1"/>
</dbReference>
<dbReference type="EMBL" id="CP041217">
    <property type="protein sequence ID" value="QDH19956.1"/>
    <property type="molecule type" value="Genomic_DNA"/>
</dbReference>
<keyword evidence="1" id="KW-0805">Transcription regulation</keyword>
<evidence type="ECO:0000256" key="2">
    <source>
        <dbReference type="ARBA" id="ARBA00023125"/>
    </source>
</evidence>
<dbReference type="Proteomes" id="UP000316968">
    <property type="component" value="Chromosome"/>
</dbReference>
<dbReference type="AlphaFoldDB" id="A0A4Y6UU99"/>
<dbReference type="RefSeq" id="WP_141446342.1">
    <property type="nucleotide sequence ID" value="NZ_CP041217.1"/>
</dbReference>
<dbReference type="GO" id="GO:0043565">
    <property type="term" value="F:sequence-specific DNA binding"/>
    <property type="evidence" value="ECO:0007669"/>
    <property type="project" value="InterPro"/>
</dbReference>
<dbReference type="PANTHER" id="PTHR46796">
    <property type="entry name" value="HTH-TYPE TRANSCRIPTIONAL ACTIVATOR RHAS-RELATED"/>
    <property type="match status" value="1"/>
</dbReference>
<dbReference type="OrthoDB" id="2599717at2"/>
<reference evidence="6 7" key="1">
    <citation type="submission" date="2019-06" db="EMBL/GenBank/DDBJ databases">
        <title>Saccharibacillus brassicae sp. nov., an endophytic bacterium isolated from Chinese cabbage seeds (Brassica pekinensis).</title>
        <authorList>
            <person name="Jiang L."/>
            <person name="Lee J."/>
            <person name="Kim S.W."/>
        </authorList>
    </citation>
    <scope>NUCLEOTIDE SEQUENCE [LARGE SCALE GENOMIC DNA]</scope>
    <source>
        <strain evidence="7">KCTC 43072 / ATSA2</strain>
    </source>
</reference>
<dbReference type="SUPFAM" id="SSF51215">
    <property type="entry name" value="Regulatory protein AraC"/>
    <property type="match status" value="1"/>
</dbReference>
<evidence type="ECO:0000313" key="6">
    <source>
        <dbReference type="EMBL" id="QDH19956.1"/>
    </source>
</evidence>
<dbReference type="PROSITE" id="PS00041">
    <property type="entry name" value="HTH_ARAC_FAMILY_1"/>
    <property type="match status" value="1"/>
</dbReference>
<evidence type="ECO:0000313" key="7">
    <source>
        <dbReference type="Proteomes" id="UP000316968"/>
    </source>
</evidence>
<evidence type="ECO:0000259" key="5">
    <source>
        <dbReference type="PROSITE" id="PS01124"/>
    </source>
</evidence>
<organism evidence="6 7">
    <name type="scientific">Saccharibacillus brassicae</name>
    <dbReference type="NCBI Taxonomy" id="2583377"/>
    <lineage>
        <taxon>Bacteria</taxon>
        <taxon>Bacillati</taxon>
        <taxon>Bacillota</taxon>
        <taxon>Bacilli</taxon>
        <taxon>Bacillales</taxon>
        <taxon>Paenibacillaceae</taxon>
        <taxon>Saccharibacillus</taxon>
    </lineage>
</organism>
<keyword evidence="7" id="KW-1185">Reference proteome</keyword>
<keyword evidence="2" id="KW-0238">DNA-binding</keyword>
<keyword evidence="4" id="KW-0804">Transcription</keyword>
<evidence type="ECO:0000256" key="3">
    <source>
        <dbReference type="ARBA" id="ARBA00023159"/>
    </source>
</evidence>
<protein>
    <submittedName>
        <fullName evidence="6">Helix-turn-helix transcriptional regulator</fullName>
    </submittedName>
</protein>
<evidence type="ECO:0000256" key="4">
    <source>
        <dbReference type="ARBA" id="ARBA00023163"/>
    </source>
</evidence>
<evidence type="ECO:0000256" key="1">
    <source>
        <dbReference type="ARBA" id="ARBA00023015"/>
    </source>
</evidence>
<dbReference type="InterPro" id="IPR050204">
    <property type="entry name" value="AraC_XylS_family_regulators"/>
</dbReference>
<sequence>MIRLVNCGCRFTHREGIWIERPHGAGNYAFVFFRTRAEVTVNGRASQAERSSYILFSPDTPHAYRDLERPYVNDWFHCEGGGVGELLHRLGLPTDRLLSAPDPALVPRHILELQNAGREEGPFCAEIAELELRSLLTKLAAALVRPAPPARTLRYADSLSRLRADLYGSPDARVSVEELAAKVSLSKSHFQHLYKETFGCSVVTDMIRGRVEYAKYLLLSTRLPVGEIGRLCGYENETHFMRQFKQFAGTTPGACRKGSG</sequence>
<gene>
    <name evidence="6" type="ORF">FFV09_03205</name>
</gene>
<dbReference type="SUPFAM" id="SSF46689">
    <property type="entry name" value="Homeodomain-like"/>
    <property type="match status" value="1"/>
</dbReference>
<dbReference type="SMART" id="SM00342">
    <property type="entry name" value="HTH_ARAC"/>
    <property type="match status" value="1"/>
</dbReference>
<accession>A0A4Y6UU99</accession>
<name>A0A4Y6UU99_SACBS</name>